<evidence type="ECO:0000313" key="1">
    <source>
        <dbReference type="EMBL" id="GAB51934.1"/>
    </source>
</evidence>
<dbReference type="eggNOG" id="ENOG5030MF8">
    <property type="taxonomic scope" value="Bacteria"/>
</dbReference>
<dbReference type="AlphaFoldDB" id="H5V1S6"/>
<dbReference type="Proteomes" id="UP000010297">
    <property type="component" value="Unassembled WGS sequence"/>
</dbReference>
<keyword evidence="2" id="KW-1185">Reference proteome</keyword>
<evidence type="ECO:0000313" key="2">
    <source>
        <dbReference type="Proteomes" id="UP000010297"/>
    </source>
</evidence>
<organism evidence="1 2">
    <name type="scientific">Atlantibacter hermannii NBRC 105704</name>
    <dbReference type="NCBI Taxonomy" id="1115512"/>
    <lineage>
        <taxon>Bacteria</taxon>
        <taxon>Pseudomonadati</taxon>
        <taxon>Pseudomonadota</taxon>
        <taxon>Gammaproteobacteria</taxon>
        <taxon>Enterobacterales</taxon>
        <taxon>Enterobacteriaceae</taxon>
        <taxon>Atlantibacter</taxon>
    </lineage>
</organism>
<proteinExistence type="predicted"/>
<gene>
    <name evidence="1" type="ORF">EH105704_04_01775</name>
</gene>
<sequence length="61" mass="7137">MRLEPELPKVFQDCIKQLQQCNHEFKDKDNPIHSAHTRLLWSRSTPLTYLSVACCQQLLLA</sequence>
<protein>
    <submittedName>
        <fullName evidence="1">Uncharacterized protein</fullName>
    </submittedName>
</protein>
<comment type="caution">
    <text evidence="1">The sequence shown here is derived from an EMBL/GenBank/DDBJ whole genome shotgun (WGS) entry which is preliminary data.</text>
</comment>
<name>H5V1S6_ATLHE</name>
<reference evidence="1 2" key="1">
    <citation type="submission" date="2012-02" db="EMBL/GenBank/DDBJ databases">
        <title>Whole genome shotgun sequence of Escherichia hermannii NBRC 105704.</title>
        <authorList>
            <person name="Yoshida I."/>
            <person name="Hosoyama A."/>
            <person name="Tsuchikane K."/>
            <person name="Katsumata H."/>
            <person name="Yamazaki S."/>
            <person name="Fujita N."/>
        </authorList>
    </citation>
    <scope>NUCLEOTIDE SEQUENCE [LARGE SCALE GENOMIC DNA]</scope>
    <source>
        <strain evidence="1 2">NBRC 105704</strain>
    </source>
</reference>
<accession>H5V1S6</accession>
<dbReference type="EMBL" id="BAFF01000004">
    <property type="protein sequence ID" value="GAB51934.1"/>
    <property type="molecule type" value="Genomic_DNA"/>
</dbReference>